<name>A0A843VZN5_COLES</name>
<comment type="caution">
    <text evidence="2">The sequence shown here is derived from an EMBL/GenBank/DDBJ whole genome shotgun (WGS) entry which is preliminary data.</text>
</comment>
<accession>A0A843VZN5</accession>
<reference evidence="2" key="1">
    <citation type="submission" date="2017-07" db="EMBL/GenBank/DDBJ databases">
        <title>Taro Niue Genome Assembly and Annotation.</title>
        <authorList>
            <person name="Atibalentja N."/>
            <person name="Keating K."/>
            <person name="Fields C.J."/>
        </authorList>
    </citation>
    <scope>NUCLEOTIDE SEQUENCE</scope>
    <source>
        <strain evidence="2">Niue_2</strain>
        <tissue evidence="2">Leaf</tissue>
    </source>
</reference>
<sequence length="144" mass="15991">MTFTFTPLMECLYLHWAFIQHVTYNRTRNDVRYRVLYNDLRCLLLRTLRISNGAQEGPVFARTRPRSTKGTSPDGDTQGPRLYARTNSTGREQKPLVSPELANAKVEPANAKVEPMACSISRAASLGTNGARGGPAYVEQTEAS</sequence>
<evidence type="ECO:0000313" key="3">
    <source>
        <dbReference type="Proteomes" id="UP000652761"/>
    </source>
</evidence>
<evidence type="ECO:0000256" key="1">
    <source>
        <dbReference type="SAM" id="MobiDB-lite"/>
    </source>
</evidence>
<protein>
    <submittedName>
        <fullName evidence="2">Uncharacterized protein</fullName>
    </submittedName>
</protein>
<dbReference type="Proteomes" id="UP000652761">
    <property type="component" value="Unassembled WGS sequence"/>
</dbReference>
<evidence type="ECO:0000313" key="2">
    <source>
        <dbReference type="EMBL" id="MQL98960.1"/>
    </source>
</evidence>
<dbReference type="EMBL" id="NMUH01002274">
    <property type="protein sequence ID" value="MQL98960.1"/>
    <property type="molecule type" value="Genomic_DNA"/>
</dbReference>
<dbReference type="AlphaFoldDB" id="A0A843VZN5"/>
<gene>
    <name evidence="2" type="ORF">Taro_031675</name>
</gene>
<feature type="region of interest" description="Disordered" evidence="1">
    <location>
        <begin position="55"/>
        <end position="95"/>
    </location>
</feature>
<organism evidence="2 3">
    <name type="scientific">Colocasia esculenta</name>
    <name type="common">Wild taro</name>
    <name type="synonym">Arum esculentum</name>
    <dbReference type="NCBI Taxonomy" id="4460"/>
    <lineage>
        <taxon>Eukaryota</taxon>
        <taxon>Viridiplantae</taxon>
        <taxon>Streptophyta</taxon>
        <taxon>Embryophyta</taxon>
        <taxon>Tracheophyta</taxon>
        <taxon>Spermatophyta</taxon>
        <taxon>Magnoliopsida</taxon>
        <taxon>Liliopsida</taxon>
        <taxon>Araceae</taxon>
        <taxon>Aroideae</taxon>
        <taxon>Colocasieae</taxon>
        <taxon>Colocasia</taxon>
    </lineage>
</organism>
<proteinExistence type="predicted"/>
<feature type="region of interest" description="Disordered" evidence="1">
    <location>
        <begin position="125"/>
        <end position="144"/>
    </location>
</feature>
<keyword evidence="3" id="KW-1185">Reference proteome</keyword>